<evidence type="ECO:0000313" key="2">
    <source>
        <dbReference type="EMBL" id="KRL68635.1"/>
    </source>
</evidence>
<evidence type="ECO:0000313" key="3">
    <source>
        <dbReference type="Proteomes" id="UP000052013"/>
    </source>
</evidence>
<dbReference type="Pfam" id="PF08240">
    <property type="entry name" value="ADH_N"/>
    <property type="match status" value="1"/>
</dbReference>
<dbReference type="InterPro" id="IPR011032">
    <property type="entry name" value="GroES-like_sf"/>
</dbReference>
<reference evidence="2 3" key="1">
    <citation type="journal article" date="2015" name="Genome Announc.">
        <title>Expanding the biotechnology potential of lactobacilli through comparative genomics of 213 strains and associated genera.</title>
        <authorList>
            <person name="Sun Z."/>
            <person name="Harris H.M."/>
            <person name="McCann A."/>
            <person name="Guo C."/>
            <person name="Argimon S."/>
            <person name="Zhang W."/>
            <person name="Yang X."/>
            <person name="Jeffery I.B."/>
            <person name="Cooney J.C."/>
            <person name="Kagawa T.F."/>
            <person name="Liu W."/>
            <person name="Song Y."/>
            <person name="Salvetti E."/>
            <person name="Wrobel A."/>
            <person name="Rasinkangas P."/>
            <person name="Parkhill J."/>
            <person name="Rea M.C."/>
            <person name="O'Sullivan O."/>
            <person name="Ritari J."/>
            <person name="Douillard F.P."/>
            <person name="Paul Ross R."/>
            <person name="Yang R."/>
            <person name="Briner A.E."/>
            <person name="Felis G.E."/>
            <person name="de Vos W.M."/>
            <person name="Barrangou R."/>
            <person name="Klaenhammer T.R."/>
            <person name="Caufield P.W."/>
            <person name="Cui Y."/>
            <person name="Zhang H."/>
            <person name="O'Toole P.W."/>
        </authorList>
    </citation>
    <scope>NUCLEOTIDE SEQUENCE [LARGE SCALE GENOMIC DNA]</scope>
    <source>
        <strain evidence="2 3">DSM 14421</strain>
    </source>
</reference>
<organism evidence="2 3">
    <name type="scientific">Lentilactobacillus diolivorans DSM 14421</name>
    <dbReference type="NCBI Taxonomy" id="1423739"/>
    <lineage>
        <taxon>Bacteria</taxon>
        <taxon>Bacillati</taxon>
        <taxon>Bacillota</taxon>
        <taxon>Bacilli</taxon>
        <taxon>Lactobacillales</taxon>
        <taxon>Lactobacillaceae</taxon>
        <taxon>Lentilactobacillus</taxon>
    </lineage>
</organism>
<dbReference type="InterPro" id="IPR052733">
    <property type="entry name" value="Chloroplast_QOR"/>
</dbReference>
<dbReference type="Gene3D" id="3.90.180.10">
    <property type="entry name" value="Medium-chain alcohol dehydrogenases, catalytic domain"/>
    <property type="match status" value="1"/>
</dbReference>
<dbReference type="AlphaFoldDB" id="A0A0R1STS2"/>
<gene>
    <name evidence="2" type="ORF">FC85_GL002456</name>
</gene>
<sequence>MKKIQYDHYGDNSVLAMVESPKPQPQQHEILIRTKSVSINPLDWKIRNGAMEQVVPMKFPVTPGMDISGIVEAVGPEVKTIKPGDRVISFVESFAGTYSEYAITQDSWTAVLPNKVSFSEGAAIPVTGLTAWEAIVDSLNIIKG</sequence>
<dbReference type="PANTHER" id="PTHR44013:SF1">
    <property type="entry name" value="ZINC-TYPE ALCOHOL DEHYDROGENASE-LIKE PROTEIN C16A3.02C"/>
    <property type="match status" value="1"/>
</dbReference>
<dbReference type="InterPro" id="IPR013154">
    <property type="entry name" value="ADH-like_N"/>
</dbReference>
<comment type="caution">
    <text evidence="2">The sequence shown here is derived from an EMBL/GenBank/DDBJ whole genome shotgun (WGS) entry which is preliminary data.</text>
</comment>
<accession>A0A0R1STS2</accession>
<dbReference type="PATRIC" id="fig|1423739.3.peg.2554"/>
<dbReference type="PANTHER" id="PTHR44013">
    <property type="entry name" value="ZINC-TYPE ALCOHOL DEHYDROGENASE-LIKE PROTEIN C16A3.02C"/>
    <property type="match status" value="1"/>
</dbReference>
<protein>
    <recommendedName>
        <fullName evidence="1">Alcohol dehydrogenase-like N-terminal domain-containing protein</fullName>
    </recommendedName>
</protein>
<dbReference type="STRING" id="1423739.FC85_GL002456"/>
<dbReference type="EMBL" id="AZEY01000023">
    <property type="protein sequence ID" value="KRL68635.1"/>
    <property type="molecule type" value="Genomic_DNA"/>
</dbReference>
<feature type="domain" description="Alcohol dehydrogenase-like N-terminal" evidence="1">
    <location>
        <begin position="27"/>
        <end position="113"/>
    </location>
</feature>
<name>A0A0R1STS2_9LACO</name>
<evidence type="ECO:0000259" key="1">
    <source>
        <dbReference type="Pfam" id="PF08240"/>
    </source>
</evidence>
<dbReference type="Proteomes" id="UP000052013">
    <property type="component" value="Unassembled WGS sequence"/>
</dbReference>
<dbReference type="SUPFAM" id="SSF50129">
    <property type="entry name" value="GroES-like"/>
    <property type="match status" value="1"/>
</dbReference>
<proteinExistence type="predicted"/>
<dbReference type="RefSeq" id="WP_057864067.1">
    <property type="nucleotide sequence ID" value="NZ_AZEY01000023.1"/>
</dbReference>